<dbReference type="PANTHER" id="PTHR43439">
    <property type="entry name" value="PHENYLACETATE-COENZYME A LIGASE"/>
    <property type="match status" value="1"/>
</dbReference>
<sequence>MTTSVSDGNVGRRQRTLLPHMVDRLASDEPDSIFGMWPIASASYDAGYQSVTYAELANMVNGLAQWLVDNLGPGQHGEPLAYVGPNDARIPALLLAAIKAGYGLFLTSPRNSAAAHQALFNSLACTTLITPEPTPPPALPIIEAVKARHLKVPSVDELRQSIFPAYVYSKTIEEGSQDPLMIIHTSGSTGVPKPLVWTQETGLRHQNSSACQPPDVTPSLEKLYLGKRVLVTVPPFHGAGLGQSILYAIPFGNTIIAPAATGIVSAESLVKALEHAPADVALLVPSVVAELARNPTLLRFCAEHLELIVYIGGDLPQDVGDVVAAQVPLRCQWGASEVGMPQQLIPSELDPRKDWRYVRFHPCAGATFDKVADGIYELVIQRKASLGASQTTFTIRGKTQLNEYRTGDLFAPHPTVPDTWSWKARADDIIVFLNGEKTNPVSMEQHVTARNPELVRGAIVIGTKRFQAALLVEPVHSVDTTAQQASLIERVWPSIEEANRESPAHARVEKSLVFVTAPDRPLIRAGKGTLQRAASLALYEAEINELYEREEMIQEDEEFTTTGALGDTSLVSQRIRDAVSRTTGWTSLDDSADIFERGMDSLQALRLTRALRRALHWHGLALTTVYQNPTVSQLASVTRQARHSNDRDIMEPLLATYCQLIQKIPIPTSSHLEEARLNIVLTGSTGTIGTMILLALLARKGIGHVYCLNRDSDGGRLRQSERLATLGVAKESWDDRVTFLRADLARPGLRLDEKTYESLCKRAHCIIHNAWPVNFYLALSSFRPQLAGMVNLFALAAAAVRPMRFLFISTVGAVAGLGPGAGPAAESIIRSLDAAHASGYARSKLLSELLCNAASRHLGIPVRVARVGQVAGQVGAGAWNRTEWLPSLVVSGFHLGCLPEDLGPRFSEVDWIPSDLLADAVVDLITLPSWAQRTASDGADVYNLRNPSTTTWNTLLPALQDAARAYLSRGLEIVSSATWLQRLQESSDPEAHDVAALVASNPAYMLLPFYRDGLWVGGPAIEPMSVKKSIAVSPTLQDMPSVHYDWMRKWVEDWMA</sequence>
<dbReference type="Proteomes" id="UP001465668">
    <property type="component" value="Unassembled WGS sequence"/>
</dbReference>
<dbReference type="PROSITE" id="PS50075">
    <property type="entry name" value="CARRIER"/>
    <property type="match status" value="1"/>
</dbReference>
<dbReference type="Pfam" id="PF00550">
    <property type="entry name" value="PP-binding"/>
    <property type="match status" value="1"/>
</dbReference>
<evidence type="ECO:0000313" key="4">
    <source>
        <dbReference type="EMBL" id="KAK9779538.1"/>
    </source>
</evidence>
<evidence type="ECO:0000256" key="2">
    <source>
        <dbReference type="ARBA" id="ARBA00022553"/>
    </source>
</evidence>
<accession>A0ABR2Y0G6</accession>
<keyword evidence="5" id="KW-1185">Reference proteome</keyword>
<evidence type="ECO:0000313" key="5">
    <source>
        <dbReference type="Proteomes" id="UP001465668"/>
    </source>
</evidence>
<gene>
    <name evidence="4" type="ORF">SCAR479_03604</name>
</gene>
<dbReference type="InterPro" id="IPR020806">
    <property type="entry name" value="PKS_PP-bd"/>
</dbReference>
<reference evidence="4 5" key="1">
    <citation type="submission" date="2024-02" db="EMBL/GenBank/DDBJ databases">
        <title>First draft genome assembly of two strains of Seiridium cardinale.</title>
        <authorList>
            <person name="Emiliani G."/>
            <person name="Scali E."/>
        </authorList>
    </citation>
    <scope>NUCLEOTIDE SEQUENCE [LARGE SCALE GENOMIC DNA]</scope>
    <source>
        <strain evidence="4 5">BM-138-000479</strain>
    </source>
</reference>
<dbReference type="SUPFAM" id="SSF47336">
    <property type="entry name" value="ACP-like"/>
    <property type="match status" value="1"/>
</dbReference>
<dbReference type="SUPFAM" id="SSF51735">
    <property type="entry name" value="NAD(P)-binding Rossmann-fold domains"/>
    <property type="match status" value="1"/>
</dbReference>
<dbReference type="InterPro" id="IPR042099">
    <property type="entry name" value="ANL_N_sf"/>
</dbReference>
<comment type="caution">
    <text evidence="4">The sequence shown here is derived from an EMBL/GenBank/DDBJ whole genome shotgun (WGS) entry which is preliminary data.</text>
</comment>
<dbReference type="Gene3D" id="3.40.50.12780">
    <property type="entry name" value="N-terminal domain of ligase-like"/>
    <property type="match status" value="1"/>
</dbReference>
<dbReference type="InterPro" id="IPR009081">
    <property type="entry name" value="PP-bd_ACP"/>
</dbReference>
<name>A0ABR2Y0G6_9PEZI</name>
<keyword evidence="2" id="KW-0597">Phosphoprotein</keyword>
<dbReference type="Pfam" id="PF00501">
    <property type="entry name" value="AMP-binding"/>
    <property type="match status" value="1"/>
</dbReference>
<evidence type="ECO:0000256" key="1">
    <source>
        <dbReference type="ARBA" id="ARBA00022450"/>
    </source>
</evidence>
<dbReference type="InterPro" id="IPR036291">
    <property type="entry name" value="NAD(P)-bd_dom_sf"/>
</dbReference>
<dbReference type="InterPro" id="IPR036736">
    <property type="entry name" value="ACP-like_sf"/>
</dbReference>
<dbReference type="PROSITE" id="PS00455">
    <property type="entry name" value="AMP_BINDING"/>
    <property type="match status" value="1"/>
</dbReference>
<protein>
    <submittedName>
        <fullName evidence="4">Carrier domain-containing protein</fullName>
    </submittedName>
</protein>
<dbReference type="Pfam" id="PF23562">
    <property type="entry name" value="AMP-binding_C_3"/>
    <property type="match status" value="1"/>
</dbReference>
<feature type="domain" description="Carrier" evidence="3">
    <location>
        <begin position="566"/>
        <end position="642"/>
    </location>
</feature>
<dbReference type="SMART" id="SM00823">
    <property type="entry name" value="PKS_PP"/>
    <property type="match status" value="1"/>
</dbReference>
<dbReference type="Pfam" id="PF07993">
    <property type="entry name" value="NAD_binding_4"/>
    <property type="match status" value="1"/>
</dbReference>
<keyword evidence="1" id="KW-0596">Phosphopantetheine</keyword>
<dbReference type="InterPro" id="IPR051414">
    <property type="entry name" value="Adenylate-forming_Reductase"/>
</dbReference>
<dbReference type="EMBL" id="JARVKM010000010">
    <property type="protein sequence ID" value="KAK9779538.1"/>
    <property type="molecule type" value="Genomic_DNA"/>
</dbReference>
<dbReference type="InterPro" id="IPR020845">
    <property type="entry name" value="AMP-binding_CS"/>
</dbReference>
<evidence type="ECO:0000259" key="3">
    <source>
        <dbReference type="PROSITE" id="PS50075"/>
    </source>
</evidence>
<organism evidence="4 5">
    <name type="scientific">Seiridium cardinale</name>
    <dbReference type="NCBI Taxonomy" id="138064"/>
    <lineage>
        <taxon>Eukaryota</taxon>
        <taxon>Fungi</taxon>
        <taxon>Dikarya</taxon>
        <taxon>Ascomycota</taxon>
        <taxon>Pezizomycotina</taxon>
        <taxon>Sordariomycetes</taxon>
        <taxon>Xylariomycetidae</taxon>
        <taxon>Amphisphaeriales</taxon>
        <taxon>Sporocadaceae</taxon>
        <taxon>Seiridium</taxon>
    </lineage>
</organism>
<dbReference type="SUPFAM" id="SSF56801">
    <property type="entry name" value="Acetyl-CoA synthetase-like"/>
    <property type="match status" value="1"/>
</dbReference>
<dbReference type="Gene3D" id="1.10.1200.10">
    <property type="entry name" value="ACP-like"/>
    <property type="match status" value="1"/>
</dbReference>
<dbReference type="InterPro" id="IPR013120">
    <property type="entry name" value="FAR_NAD-bd"/>
</dbReference>
<dbReference type="PANTHER" id="PTHR43439:SF2">
    <property type="entry name" value="ENZYME, PUTATIVE (JCVI)-RELATED"/>
    <property type="match status" value="1"/>
</dbReference>
<dbReference type="InterPro" id="IPR000873">
    <property type="entry name" value="AMP-dep_synth/lig_dom"/>
</dbReference>
<proteinExistence type="predicted"/>
<dbReference type="Gene3D" id="3.40.50.720">
    <property type="entry name" value="NAD(P)-binding Rossmann-like Domain"/>
    <property type="match status" value="1"/>
</dbReference>